<dbReference type="Proteomes" id="UP001152888">
    <property type="component" value="Unassembled WGS sequence"/>
</dbReference>
<name>A0A9P0M1T4_ACAOB</name>
<evidence type="ECO:0000313" key="2">
    <source>
        <dbReference type="Proteomes" id="UP001152888"/>
    </source>
</evidence>
<dbReference type="OrthoDB" id="6767534at2759"/>
<gene>
    <name evidence="1" type="ORF">ACAOBT_LOCUS28248</name>
</gene>
<organism evidence="1 2">
    <name type="scientific">Acanthoscelides obtectus</name>
    <name type="common">Bean weevil</name>
    <name type="synonym">Bruchus obtectus</name>
    <dbReference type="NCBI Taxonomy" id="200917"/>
    <lineage>
        <taxon>Eukaryota</taxon>
        <taxon>Metazoa</taxon>
        <taxon>Ecdysozoa</taxon>
        <taxon>Arthropoda</taxon>
        <taxon>Hexapoda</taxon>
        <taxon>Insecta</taxon>
        <taxon>Pterygota</taxon>
        <taxon>Neoptera</taxon>
        <taxon>Endopterygota</taxon>
        <taxon>Coleoptera</taxon>
        <taxon>Polyphaga</taxon>
        <taxon>Cucujiformia</taxon>
        <taxon>Chrysomeloidea</taxon>
        <taxon>Chrysomelidae</taxon>
        <taxon>Bruchinae</taxon>
        <taxon>Bruchini</taxon>
        <taxon>Acanthoscelides</taxon>
    </lineage>
</organism>
<keyword evidence="2" id="KW-1185">Reference proteome</keyword>
<sequence length="109" mass="12495">MLCILKRSPGCDLSRNVWSSLNRISKYSKTPRHLGVTLDRKLAFKQHISKIAAKLKTGNNIPQKFLNTARLPKRFKVLLQNVQNQRLCIDEDIADLDNNGYILGNLYLD</sequence>
<accession>A0A9P0M1T4</accession>
<comment type="caution">
    <text evidence="1">The sequence shown here is derived from an EMBL/GenBank/DDBJ whole genome shotgun (WGS) entry which is preliminary data.</text>
</comment>
<evidence type="ECO:0000313" key="1">
    <source>
        <dbReference type="EMBL" id="CAH2004947.1"/>
    </source>
</evidence>
<dbReference type="EMBL" id="CAKOFQ010007612">
    <property type="protein sequence ID" value="CAH2004947.1"/>
    <property type="molecule type" value="Genomic_DNA"/>
</dbReference>
<protein>
    <submittedName>
        <fullName evidence="1">Uncharacterized protein</fullName>
    </submittedName>
</protein>
<reference evidence="1" key="1">
    <citation type="submission" date="2022-03" db="EMBL/GenBank/DDBJ databases">
        <authorList>
            <person name="Sayadi A."/>
        </authorList>
    </citation>
    <scope>NUCLEOTIDE SEQUENCE</scope>
</reference>
<dbReference type="AlphaFoldDB" id="A0A9P0M1T4"/>
<proteinExistence type="predicted"/>